<organism evidence="1">
    <name type="scientific">marine metagenome</name>
    <dbReference type="NCBI Taxonomy" id="408172"/>
    <lineage>
        <taxon>unclassified sequences</taxon>
        <taxon>metagenomes</taxon>
        <taxon>ecological metagenomes</taxon>
    </lineage>
</organism>
<accession>A0A382DC84</accession>
<dbReference type="AlphaFoldDB" id="A0A382DC84"/>
<name>A0A382DC84_9ZZZZ</name>
<dbReference type="EMBL" id="UINC01038573">
    <property type="protein sequence ID" value="SVB35779.1"/>
    <property type="molecule type" value="Genomic_DNA"/>
</dbReference>
<evidence type="ECO:0000313" key="1">
    <source>
        <dbReference type="EMBL" id="SVB35779.1"/>
    </source>
</evidence>
<reference evidence="1" key="1">
    <citation type="submission" date="2018-05" db="EMBL/GenBank/DDBJ databases">
        <authorList>
            <person name="Lanie J.A."/>
            <person name="Ng W.-L."/>
            <person name="Kazmierczak K.M."/>
            <person name="Andrzejewski T.M."/>
            <person name="Davidsen T.M."/>
            <person name="Wayne K.J."/>
            <person name="Tettelin H."/>
            <person name="Glass J.I."/>
            <person name="Rusch D."/>
            <person name="Podicherti R."/>
            <person name="Tsui H.-C.T."/>
            <person name="Winkler M.E."/>
        </authorList>
    </citation>
    <scope>NUCLEOTIDE SEQUENCE</scope>
</reference>
<evidence type="ECO:0008006" key="2">
    <source>
        <dbReference type="Google" id="ProtNLM"/>
    </source>
</evidence>
<sequence length="206" mass="23555">MTKQAKIPLIALAVLVILYLINTRMQDKYTAKDTDLFSNGREHITRIFIQKNDEELELVKVDTLWTITNNDSLDVKKNIINNFFDDIEGIEREESPISTNPKNWSKYSVDDSAGTHLSLYGLNNKELGRYVLGRSKTNWSQNAIRINDGSHVYLTSKNILHRLQTRPTYWGEIPKPPEEEETEEDSLIIPEVPTITIPPLPDTSGT</sequence>
<proteinExistence type="predicted"/>
<protein>
    <recommendedName>
        <fullName evidence="2">DUF4340 domain-containing protein</fullName>
    </recommendedName>
</protein>
<gene>
    <name evidence="1" type="ORF">METZ01_LOCUS188633</name>
</gene>